<dbReference type="GeneTree" id="ENSGT00940000159196"/>
<evidence type="ECO:0000256" key="2">
    <source>
        <dbReference type="ARBA" id="ARBA00008178"/>
    </source>
</evidence>
<evidence type="ECO:0000256" key="1">
    <source>
        <dbReference type="ARBA" id="ARBA00001539"/>
    </source>
</evidence>
<dbReference type="GO" id="GO:0009225">
    <property type="term" value="P:nucleotide-sugar metabolic process"/>
    <property type="evidence" value="ECO:0007669"/>
    <property type="project" value="UniProtKB-ARBA"/>
</dbReference>
<proteinExistence type="inferred from homology"/>
<evidence type="ECO:0000313" key="7">
    <source>
        <dbReference type="Proteomes" id="UP000265080"/>
    </source>
</evidence>
<protein>
    <recommendedName>
        <fullName evidence="4">dTDP-D-glucose 4,6-dehydratase</fullName>
        <ecNumber evidence="3">4.2.1.46</ecNumber>
    </recommendedName>
</protein>
<evidence type="ECO:0000256" key="4">
    <source>
        <dbReference type="ARBA" id="ARBA00067702"/>
    </source>
</evidence>
<organism evidence="6 7">
    <name type="scientific">Amphiprion percula</name>
    <name type="common">Orange clownfish</name>
    <name type="synonym">Lutjanus percula</name>
    <dbReference type="NCBI Taxonomy" id="161767"/>
    <lineage>
        <taxon>Eukaryota</taxon>
        <taxon>Metazoa</taxon>
        <taxon>Chordata</taxon>
        <taxon>Craniata</taxon>
        <taxon>Vertebrata</taxon>
        <taxon>Euteleostomi</taxon>
        <taxon>Actinopterygii</taxon>
        <taxon>Neopterygii</taxon>
        <taxon>Teleostei</taxon>
        <taxon>Neoteleostei</taxon>
        <taxon>Acanthomorphata</taxon>
        <taxon>Ovalentaria</taxon>
        <taxon>Pomacentridae</taxon>
        <taxon>Amphiprion</taxon>
    </lineage>
</organism>
<dbReference type="Gene3D" id="3.90.25.10">
    <property type="entry name" value="UDP-galactose 4-epimerase, domain 1"/>
    <property type="match status" value="1"/>
</dbReference>
<comment type="similarity">
    <text evidence="2">Belongs to the NAD(P)-dependent epimerase/dehydratase family. dTDP-glucose dehydratase subfamily.</text>
</comment>
<dbReference type="InterPro" id="IPR016040">
    <property type="entry name" value="NAD(P)-bd_dom"/>
</dbReference>
<evidence type="ECO:0000313" key="6">
    <source>
        <dbReference type="Ensembl" id="ENSAPEP00000009193.1"/>
    </source>
</evidence>
<dbReference type="Pfam" id="PF16363">
    <property type="entry name" value="GDP_Man_Dehyd"/>
    <property type="match status" value="1"/>
</dbReference>
<dbReference type="PANTHER" id="PTHR43000">
    <property type="entry name" value="DTDP-D-GLUCOSE 4,6-DEHYDRATASE-RELATED"/>
    <property type="match status" value="1"/>
</dbReference>
<dbReference type="SUPFAM" id="SSF51735">
    <property type="entry name" value="NAD(P)-binding Rossmann-fold domains"/>
    <property type="match status" value="1"/>
</dbReference>
<dbReference type="Ensembl" id="ENSAPET00000009236.1">
    <property type="protein sequence ID" value="ENSAPEP00000008987.1"/>
    <property type="gene ID" value="ENSAPEG00000006410.1"/>
</dbReference>
<dbReference type="Gene3D" id="3.40.50.720">
    <property type="entry name" value="NAD(P)-binding Rossmann-like Domain"/>
    <property type="match status" value="2"/>
</dbReference>
<dbReference type="Proteomes" id="UP000265080">
    <property type="component" value="Chromosome 24"/>
</dbReference>
<sequence length="258" mass="29076">QRMDFNRTVLVTGGSGFIGSHLVCSLVNRHPDWRIINLDNLDYCCSLRSLESVEDRSNYTFIRGDVCNSRLVKHVFNTENIDVVFHLAAKSHVELSFEAPSSFQRVNVDGTRVLLGAAHQARHRPQVFVYVSTDEVYGAGLDQVFDENSPVRPSNPYAATKAAAEYLVRSYWDQYKVSSVIPRFLTLLQMNKKCTIQGTLPKSRHFLFVSDAVDAFLLVLEKGIVGEIYNVGSSCEIPIMQLARELVRMVGLAFNVRQ</sequence>
<evidence type="ECO:0000259" key="5">
    <source>
        <dbReference type="Pfam" id="PF16363"/>
    </source>
</evidence>
<dbReference type="FunFam" id="3.40.50.720:FF:000304">
    <property type="entry name" value="UDP-glucose 4,6-dehydratase"/>
    <property type="match status" value="1"/>
</dbReference>
<keyword evidence="7" id="KW-1185">Reference proteome</keyword>
<name>A0A3P8S8W3_AMPPE</name>
<reference evidence="6" key="2">
    <citation type="submission" date="2025-05" db="UniProtKB">
        <authorList>
            <consortium name="Ensembl"/>
        </authorList>
    </citation>
    <scope>IDENTIFICATION</scope>
</reference>
<feature type="domain" description="NAD(P)-binding" evidence="5">
    <location>
        <begin position="10"/>
        <end position="246"/>
    </location>
</feature>
<evidence type="ECO:0000256" key="3">
    <source>
        <dbReference type="ARBA" id="ARBA00011990"/>
    </source>
</evidence>
<dbReference type="AlphaFoldDB" id="A0A3P8S8W3"/>
<dbReference type="GO" id="GO:0008460">
    <property type="term" value="F:dTDP-glucose 4,6-dehydratase activity"/>
    <property type="evidence" value="ECO:0007669"/>
    <property type="project" value="UniProtKB-EC"/>
</dbReference>
<comment type="catalytic activity">
    <reaction evidence="1">
        <text>dTDP-alpha-D-glucose = dTDP-4-dehydro-6-deoxy-alpha-D-glucose + H2O</text>
        <dbReference type="Rhea" id="RHEA:17221"/>
        <dbReference type="ChEBI" id="CHEBI:15377"/>
        <dbReference type="ChEBI" id="CHEBI:57477"/>
        <dbReference type="ChEBI" id="CHEBI:57649"/>
        <dbReference type="EC" id="4.2.1.46"/>
    </reaction>
</comment>
<dbReference type="EC" id="4.2.1.46" evidence="3"/>
<accession>A0A3P8S8W3</accession>
<dbReference type="Ensembl" id="ENSAPET00000009444.1">
    <property type="protein sequence ID" value="ENSAPEP00000009193.1"/>
    <property type="gene ID" value="ENSAPEG00000006561.1"/>
</dbReference>
<reference evidence="6 7" key="1">
    <citation type="submission" date="2018-03" db="EMBL/GenBank/DDBJ databases">
        <title>Finding Nemo's genes: A chromosome-scale reference assembly of the genome of the orange clownfish Amphiprion percula.</title>
        <authorList>
            <person name="Lehmann R."/>
        </authorList>
    </citation>
    <scope>NUCLEOTIDE SEQUENCE</scope>
</reference>
<dbReference type="InterPro" id="IPR036291">
    <property type="entry name" value="NAD(P)-bd_dom_sf"/>
</dbReference>